<dbReference type="EMBL" id="WUAV01000002">
    <property type="protein sequence ID" value="KAF1764604.1"/>
    <property type="molecule type" value="Genomic_DNA"/>
</dbReference>
<name>A0A6A5HCN0_CAERE</name>
<accession>A0A6A5HCN0</accession>
<dbReference type="AlphaFoldDB" id="A0A6A5HCN0"/>
<organism evidence="3 4">
    <name type="scientific">Caenorhabditis remanei</name>
    <name type="common">Caenorhabditis vulgaris</name>
    <dbReference type="NCBI Taxonomy" id="31234"/>
    <lineage>
        <taxon>Eukaryota</taxon>
        <taxon>Metazoa</taxon>
        <taxon>Ecdysozoa</taxon>
        <taxon>Nematoda</taxon>
        <taxon>Chromadorea</taxon>
        <taxon>Rhabditida</taxon>
        <taxon>Rhabditina</taxon>
        <taxon>Rhabditomorpha</taxon>
        <taxon>Rhabditoidea</taxon>
        <taxon>Rhabditidae</taxon>
        <taxon>Peloderinae</taxon>
        <taxon>Caenorhabditis</taxon>
    </lineage>
</organism>
<feature type="chain" id="PRO_5025605681" description="Domain of unknown function WSN domain-containing protein" evidence="2">
    <location>
        <begin position="19"/>
        <end position="712"/>
    </location>
</feature>
<reference evidence="3 4" key="1">
    <citation type="submission" date="2019-12" db="EMBL/GenBank/DDBJ databases">
        <title>Chromosome-level assembly of the Caenorhabditis remanei genome.</title>
        <authorList>
            <person name="Teterina A.A."/>
            <person name="Willis J.H."/>
            <person name="Phillips P.C."/>
        </authorList>
    </citation>
    <scope>NUCLEOTIDE SEQUENCE [LARGE SCALE GENOMIC DNA]</scope>
    <source>
        <strain evidence="3 4">PX506</strain>
        <tissue evidence="3">Whole organism</tissue>
    </source>
</reference>
<evidence type="ECO:0000313" key="3">
    <source>
        <dbReference type="EMBL" id="KAF1764604.1"/>
    </source>
</evidence>
<feature type="signal peptide" evidence="2">
    <location>
        <begin position="1"/>
        <end position="18"/>
    </location>
</feature>
<protein>
    <recommendedName>
        <fullName evidence="5">Domain of unknown function WSN domain-containing protein</fullName>
    </recommendedName>
</protein>
<keyword evidence="1" id="KW-0175">Coiled coil</keyword>
<proteinExistence type="predicted"/>
<evidence type="ECO:0000256" key="2">
    <source>
        <dbReference type="SAM" id="SignalP"/>
    </source>
</evidence>
<evidence type="ECO:0000256" key="1">
    <source>
        <dbReference type="SAM" id="Coils"/>
    </source>
</evidence>
<keyword evidence="2" id="KW-0732">Signal</keyword>
<feature type="coiled-coil region" evidence="1">
    <location>
        <begin position="167"/>
        <end position="194"/>
    </location>
</feature>
<dbReference type="KEGG" id="crq:GCK72_004553"/>
<dbReference type="CTD" id="78773923"/>
<dbReference type="Proteomes" id="UP000483820">
    <property type="component" value="Chromosome II"/>
</dbReference>
<feature type="coiled-coil region" evidence="1">
    <location>
        <begin position="365"/>
        <end position="392"/>
    </location>
</feature>
<comment type="caution">
    <text evidence="3">The sequence shown here is derived from an EMBL/GenBank/DDBJ whole genome shotgun (WGS) entry which is preliminary data.</text>
</comment>
<gene>
    <name evidence="3" type="ORF">GCK72_004553</name>
</gene>
<evidence type="ECO:0008006" key="5">
    <source>
        <dbReference type="Google" id="ProtNLM"/>
    </source>
</evidence>
<evidence type="ECO:0000313" key="4">
    <source>
        <dbReference type="Proteomes" id="UP000483820"/>
    </source>
</evidence>
<dbReference type="RefSeq" id="XP_053588948.1">
    <property type="nucleotide sequence ID" value="XM_053724754.1"/>
</dbReference>
<sequence length="712" mass="84194">MRLFFVLIIVLNLKPTLADHETFQLKKSHVEITGIYQRAIEYLLKSQMLRGEVLTIDAAKSVWNPDFDHQIFEKYKNVELVNRKEELTDFFNLLDETRKVRIRNETMEEFKKTMNRLKEVVELNSQIDFSFKGKMDEFFGKCKTLEEENLTKKSWQKLNIYYFYEALEVLLEGLQRLENIRNITERERVRKKNMSRIVTNTFNLYKGQIQDYRDLYLSSLSFNPIEWLSNIISLLSSKTQDMKKLGEVIGPLDALNSDVIILKKWHSNKPLSQSMQNIKEMEEDFNMIEKFKKYKNNGLPSPLFDRISSFSSHLNTVKWKFTHFSNQWKPFEKSISHLLDLYNKTVNLPTSISKCLQNDGISVDFSKQKGELERLNETLEKYKSAKNQHDMAISTTIKFFQFDYLYLLISESKLNELMKRIVPEGDLCLHTHLLREAGFLKSFCKLNPRKHTDDIIEELKKFKTFLNCFKDDSFSVINELLDACEKIDKWKAKIFLVGISDSVIMFQDAYQMMEEIENWKPEPNSVIEKFPLNKEDLERISDGIKAKGLALKIANFWRNDWEERDELDFKPIWFAWENFEKVVSKLVESLLREDTKNIDEKVEAHFTNENIILIDSIKQFVKTDYEGNQWKEILNFFDDLEKLKNEFPDFSSKLEKMNEEISKFTEWEKIKNAEDNDQKKPFVDCSQSHLNCNNQVTLPAAGPDAPVKKFEL</sequence>
<dbReference type="GeneID" id="78773923"/>